<dbReference type="OrthoDB" id="8029976at2759"/>
<evidence type="ECO:0000313" key="1">
    <source>
        <dbReference type="EMBL" id="OAF63627.1"/>
    </source>
</evidence>
<organism evidence="1 2">
    <name type="scientific">Intoshia linei</name>
    <dbReference type="NCBI Taxonomy" id="1819745"/>
    <lineage>
        <taxon>Eukaryota</taxon>
        <taxon>Metazoa</taxon>
        <taxon>Spiralia</taxon>
        <taxon>Lophotrochozoa</taxon>
        <taxon>Mesozoa</taxon>
        <taxon>Orthonectida</taxon>
        <taxon>Rhopaluridae</taxon>
        <taxon>Intoshia</taxon>
    </lineage>
</organism>
<dbReference type="AlphaFoldDB" id="A0A177ANJ5"/>
<reference evidence="1 2" key="1">
    <citation type="submission" date="2016-04" db="EMBL/GenBank/DDBJ databases">
        <title>The genome of Intoshia linei affirms orthonectids as highly simplified spiralians.</title>
        <authorList>
            <person name="Mikhailov K.V."/>
            <person name="Slusarev G.S."/>
            <person name="Nikitin M.A."/>
            <person name="Logacheva M.D."/>
            <person name="Penin A."/>
            <person name="Aleoshin V."/>
            <person name="Panchin Y.V."/>
        </authorList>
    </citation>
    <scope>NUCLEOTIDE SEQUENCE [LARGE SCALE GENOMIC DNA]</scope>
    <source>
        <strain evidence="1">Intl2013</strain>
        <tissue evidence="1">Whole animal</tissue>
    </source>
</reference>
<protein>
    <submittedName>
        <fullName evidence="1">Uncharacterized protein</fullName>
    </submittedName>
</protein>
<evidence type="ECO:0000313" key="2">
    <source>
        <dbReference type="Proteomes" id="UP000078046"/>
    </source>
</evidence>
<name>A0A177ANJ5_9BILA</name>
<sequence>MPDMQKGNEPKTSRVGEIVSSDTCGPFSVSDIKVNVYFQVIPKQVNTFSKGNQKTGRFKMVPIFGCIAYTYILLQSRSRLDVTAKRGIFVGLSPGELALFNLRF</sequence>
<proteinExistence type="predicted"/>
<keyword evidence="2" id="KW-1185">Reference proteome</keyword>
<gene>
    <name evidence="1" type="ORF">A3Q56_08668</name>
</gene>
<dbReference type="Proteomes" id="UP000078046">
    <property type="component" value="Unassembled WGS sequence"/>
</dbReference>
<dbReference type="EMBL" id="LWCA01002964">
    <property type="protein sequence ID" value="OAF63627.1"/>
    <property type="molecule type" value="Genomic_DNA"/>
</dbReference>
<accession>A0A177ANJ5</accession>
<comment type="caution">
    <text evidence="1">The sequence shown here is derived from an EMBL/GenBank/DDBJ whole genome shotgun (WGS) entry which is preliminary data.</text>
</comment>